<dbReference type="RefSeq" id="WP_007463154.1">
    <property type="nucleotide sequence ID" value="NZ_AMZO01000006.1"/>
</dbReference>
<organism evidence="3 4">
    <name type="scientific">Photobacterium marinum</name>
    <dbReference type="NCBI Taxonomy" id="1056511"/>
    <lineage>
        <taxon>Bacteria</taxon>
        <taxon>Pseudomonadati</taxon>
        <taxon>Pseudomonadota</taxon>
        <taxon>Gammaproteobacteria</taxon>
        <taxon>Vibrionales</taxon>
        <taxon>Vibrionaceae</taxon>
        <taxon>Photobacterium</taxon>
    </lineage>
</organism>
<evidence type="ECO:0000313" key="3">
    <source>
        <dbReference type="EMBL" id="ELR66489.1"/>
    </source>
</evidence>
<dbReference type="GO" id="GO:0015288">
    <property type="term" value="F:porin activity"/>
    <property type="evidence" value="ECO:0007669"/>
    <property type="project" value="InterPro"/>
</dbReference>
<evidence type="ECO:0000256" key="2">
    <source>
        <dbReference type="RuleBase" id="RU363072"/>
    </source>
</evidence>
<dbReference type="Proteomes" id="UP000011134">
    <property type="component" value="Unassembled WGS sequence"/>
</dbReference>
<gene>
    <name evidence="3" type="ORF">C942_04187</name>
</gene>
<protein>
    <submittedName>
        <fullName evidence="3">Uncharacterized protein</fullName>
    </submittedName>
</protein>
<sequence length="396" mass="43996">MGFFKHQIIASYCCISLCFFSASYAKEANFGGPGAVENRISSDNADRTEPLKESLAAKGVDIAFDYSSVGVAASNALQGSDKQAASGMLRFYGSWLAYNRNENNIGALVWKVEHRHSYTDSSVKNFEFGTGGLGLIAPPFSDEKGRLTNLYWRQKLSEGKGTLIAGFMDVTDYVDVYAAASPWTGFMNLAFSTGTNTIALPNDATFGLALGHMLTENFFMIAGISDIEADPTEPFKSADNFFSKSHYFKSIEFGWTSSQEQIYSDNIHLTLWDSDQSDFLNQAEDKGFNISVSKMMGRWMPFLRYGYAHEGSLLGITESLSTGFSYYGLGAADNNFGFAVNWADTGSNQYTFEMFYLMKLTPYFELTPDIQLIQEPALNPDENQIWIAGLRARLLW</sequence>
<dbReference type="Pfam" id="PF04966">
    <property type="entry name" value="OprB"/>
    <property type="match status" value="1"/>
</dbReference>
<evidence type="ECO:0000313" key="4">
    <source>
        <dbReference type="Proteomes" id="UP000011134"/>
    </source>
</evidence>
<keyword evidence="2" id="KW-0732">Signal</keyword>
<dbReference type="AlphaFoldDB" id="L8JG44"/>
<dbReference type="GO" id="GO:0016020">
    <property type="term" value="C:membrane"/>
    <property type="evidence" value="ECO:0007669"/>
    <property type="project" value="InterPro"/>
</dbReference>
<feature type="chain" id="PRO_5007231815" evidence="2">
    <location>
        <begin position="26"/>
        <end position="396"/>
    </location>
</feature>
<comment type="caution">
    <text evidence="3">The sequence shown here is derived from an EMBL/GenBank/DDBJ whole genome shotgun (WGS) entry which is preliminary data.</text>
</comment>
<dbReference type="GO" id="GO:0008643">
    <property type="term" value="P:carbohydrate transport"/>
    <property type="evidence" value="ECO:0007669"/>
    <property type="project" value="InterPro"/>
</dbReference>
<comment type="similarity">
    <text evidence="1 2">Belongs to the OprB family.</text>
</comment>
<accession>L8JG44</accession>
<dbReference type="OrthoDB" id="236886at2"/>
<dbReference type="PATRIC" id="fig|1056511.3.peg.1017"/>
<evidence type="ECO:0000256" key="1">
    <source>
        <dbReference type="ARBA" id="ARBA00008769"/>
    </source>
</evidence>
<proteinExistence type="inferred from homology"/>
<dbReference type="Gene3D" id="2.40.160.180">
    <property type="entry name" value="Carbohydrate-selective porin OprB"/>
    <property type="match status" value="1"/>
</dbReference>
<dbReference type="EMBL" id="AMZO01000006">
    <property type="protein sequence ID" value="ELR66489.1"/>
    <property type="molecule type" value="Genomic_DNA"/>
</dbReference>
<dbReference type="InterPro" id="IPR007049">
    <property type="entry name" value="Carb-sel_porin_OprB"/>
</dbReference>
<name>L8JG44_9GAMM</name>
<keyword evidence="4" id="KW-1185">Reference proteome</keyword>
<dbReference type="InterPro" id="IPR038673">
    <property type="entry name" value="OprB_sf"/>
</dbReference>
<reference evidence="3 4" key="1">
    <citation type="submission" date="2012-12" db="EMBL/GenBank/DDBJ databases">
        <title>Genome Assembly of Photobacterium sp. AK15.</title>
        <authorList>
            <person name="Khatri I."/>
            <person name="Vaidya B."/>
            <person name="Srinivas T.N.R."/>
            <person name="Subramanian S."/>
            <person name="Pinnaka A."/>
        </authorList>
    </citation>
    <scope>NUCLEOTIDE SEQUENCE [LARGE SCALE GENOMIC DNA]</scope>
    <source>
        <strain evidence="3 4">AK15</strain>
    </source>
</reference>
<feature type="signal peptide" evidence="2">
    <location>
        <begin position="1"/>
        <end position="25"/>
    </location>
</feature>